<proteinExistence type="predicted"/>
<name>A0AAE1QLS8_9EUCA</name>
<sequence>MDVVTVFDSAAPCRCFVASDSILECWCWQCCPSSIGGVGSALRQVLVVLTCISIEYKFGSPGVSFDRNVGSFDRWNFKKWS</sequence>
<reference evidence="1" key="1">
    <citation type="submission" date="2023-11" db="EMBL/GenBank/DDBJ databases">
        <title>Genome assemblies of two species of porcelain crab, Petrolisthes cinctipes and Petrolisthes manimaculis (Anomura: Porcellanidae).</title>
        <authorList>
            <person name="Angst P."/>
        </authorList>
    </citation>
    <scope>NUCLEOTIDE SEQUENCE</scope>
    <source>
        <strain evidence="1">PB745_02</strain>
        <tissue evidence="1">Gill</tissue>
    </source>
</reference>
<evidence type="ECO:0000313" key="1">
    <source>
        <dbReference type="EMBL" id="KAK4329244.1"/>
    </source>
</evidence>
<comment type="caution">
    <text evidence="1">The sequence shown here is derived from an EMBL/GenBank/DDBJ whole genome shotgun (WGS) entry which is preliminary data.</text>
</comment>
<protein>
    <submittedName>
        <fullName evidence="1">Uncharacterized protein</fullName>
    </submittedName>
</protein>
<evidence type="ECO:0000313" key="2">
    <source>
        <dbReference type="Proteomes" id="UP001292094"/>
    </source>
</evidence>
<accession>A0AAE1QLS8</accession>
<dbReference type="EMBL" id="JAWZYT010000025">
    <property type="protein sequence ID" value="KAK4329244.1"/>
    <property type="molecule type" value="Genomic_DNA"/>
</dbReference>
<gene>
    <name evidence="1" type="ORF">Pmani_000383</name>
</gene>
<dbReference type="AlphaFoldDB" id="A0AAE1QLS8"/>
<organism evidence="1 2">
    <name type="scientific">Petrolisthes manimaculis</name>
    <dbReference type="NCBI Taxonomy" id="1843537"/>
    <lineage>
        <taxon>Eukaryota</taxon>
        <taxon>Metazoa</taxon>
        <taxon>Ecdysozoa</taxon>
        <taxon>Arthropoda</taxon>
        <taxon>Crustacea</taxon>
        <taxon>Multicrustacea</taxon>
        <taxon>Malacostraca</taxon>
        <taxon>Eumalacostraca</taxon>
        <taxon>Eucarida</taxon>
        <taxon>Decapoda</taxon>
        <taxon>Pleocyemata</taxon>
        <taxon>Anomura</taxon>
        <taxon>Galatheoidea</taxon>
        <taxon>Porcellanidae</taxon>
        <taxon>Petrolisthes</taxon>
    </lineage>
</organism>
<keyword evidence="2" id="KW-1185">Reference proteome</keyword>
<dbReference type="Proteomes" id="UP001292094">
    <property type="component" value="Unassembled WGS sequence"/>
</dbReference>